<gene>
    <name evidence="1" type="ORF">scyTo_0015846</name>
</gene>
<evidence type="ECO:0000313" key="1">
    <source>
        <dbReference type="EMBL" id="GCB78568.1"/>
    </source>
</evidence>
<comment type="caution">
    <text evidence="1">The sequence shown here is derived from an EMBL/GenBank/DDBJ whole genome shotgun (WGS) entry which is preliminary data.</text>
</comment>
<reference evidence="1 2" key="1">
    <citation type="journal article" date="2018" name="Nat. Ecol. Evol.">
        <title>Shark genomes provide insights into elasmobranch evolution and the origin of vertebrates.</title>
        <authorList>
            <person name="Hara Y"/>
            <person name="Yamaguchi K"/>
            <person name="Onimaru K"/>
            <person name="Kadota M"/>
            <person name="Koyanagi M"/>
            <person name="Keeley SD"/>
            <person name="Tatsumi K"/>
            <person name="Tanaka K"/>
            <person name="Motone F"/>
            <person name="Kageyama Y"/>
            <person name="Nozu R"/>
            <person name="Adachi N"/>
            <person name="Nishimura O"/>
            <person name="Nakagawa R"/>
            <person name="Tanegashima C"/>
            <person name="Kiyatake I"/>
            <person name="Matsumoto R"/>
            <person name="Murakumo K"/>
            <person name="Nishida K"/>
            <person name="Terakita A"/>
            <person name="Kuratani S"/>
            <person name="Sato K"/>
            <person name="Hyodo S Kuraku.S."/>
        </authorList>
    </citation>
    <scope>NUCLEOTIDE SEQUENCE [LARGE SCALE GENOMIC DNA]</scope>
</reference>
<proteinExistence type="predicted"/>
<dbReference type="AlphaFoldDB" id="A0A401PZM9"/>
<protein>
    <submittedName>
        <fullName evidence="1">Uncharacterized protein</fullName>
    </submittedName>
</protein>
<evidence type="ECO:0000313" key="2">
    <source>
        <dbReference type="Proteomes" id="UP000288216"/>
    </source>
</evidence>
<accession>A0A401PZM9</accession>
<dbReference type="Proteomes" id="UP000288216">
    <property type="component" value="Unassembled WGS sequence"/>
</dbReference>
<keyword evidence="2" id="KW-1185">Reference proteome</keyword>
<dbReference type="EMBL" id="BFAA01009193">
    <property type="protein sequence ID" value="GCB78568.1"/>
    <property type="molecule type" value="Genomic_DNA"/>
</dbReference>
<organism evidence="1 2">
    <name type="scientific">Scyliorhinus torazame</name>
    <name type="common">Cloudy catshark</name>
    <name type="synonym">Catulus torazame</name>
    <dbReference type="NCBI Taxonomy" id="75743"/>
    <lineage>
        <taxon>Eukaryota</taxon>
        <taxon>Metazoa</taxon>
        <taxon>Chordata</taxon>
        <taxon>Craniata</taxon>
        <taxon>Vertebrata</taxon>
        <taxon>Chondrichthyes</taxon>
        <taxon>Elasmobranchii</taxon>
        <taxon>Galeomorphii</taxon>
        <taxon>Galeoidea</taxon>
        <taxon>Carcharhiniformes</taxon>
        <taxon>Scyliorhinidae</taxon>
        <taxon>Scyliorhinus</taxon>
    </lineage>
</organism>
<name>A0A401PZM9_SCYTO</name>
<sequence length="220" mass="23399">MDTYFPLVRKRLTPSSVGKILNPTPSLMTENVSTMLGSWTTETLRKVKSVMNNEAVLTNVPIVTIGTADTVKSSIVPMGTNQAASTRHSEPVPILAHGTASVITNEVMLTVTRVTSPIMTTGALPVRTSGTAKSTNAIAPAMITETAQIVNTMPFWTSETTSITSTGVQDGITRDGISIMTSEPAFNDTSEAVPINSNDTAYVTPRETDIVSSETGHRDQ</sequence>